<name>A0A2J7QGU2_9NEOP</name>
<dbReference type="AlphaFoldDB" id="A0A2J7QGU2"/>
<keyword evidence="2" id="KW-1185">Reference proteome</keyword>
<evidence type="ECO:0000313" key="1">
    <source>
        <dbReference type="EMBL" id="PNF27808.1"/>
    </source>
</evidence>
<proteinExistence type="predicted"/>
<dbReference type="EMBL" id="NEVH01014359">
    <property type="protein sequence ID" value="PNF27808.1"/>
    <property type="molecule type" value="Genomic_DNA"/>
</dbReference>
<dbReference type="Proteomes" id="UP000235965">
    <property type="component" value="Unassembled WGS sequence"/>
</dbReference>
<organism evidence="1 2">
    <name type="scientific">Cryptotermes secundus</name>
    <dbReference type="NCBI Taxonomy" id="105785"/>
    <lineage>
        <taxon>Eukaryota</taxon>
        <taxon>Metazoa</taxon>
        <taxon>Ecdysozoa</taxon>
        <taxon>Arthropoda</taxon>
        <taxon>Hexapoda</taxon>
        <taxon>Insecta</taxon>
        <taxon>Pterygota</taxon>
        <taxon>Neoptera</taxon>
        <taxon>Polyneoptera</taxon>
        <taxon>Dictyoptera</taxon>
        <taxon>Blattodea</taxon>
        <taxon>Blattoidea</taxon>
        <taxon>Termitoidae</taxon>
        <taxon>Kalotermitidae</taxon>
        <taxon>Cryptotermitinae</taxon>
        <taxon>Cryptotermes</taxon>
    </lineage>
</organism>
<reference evidence="1 2" key="1">
    <citation type="submission" date="2017-12" db="EMBL/GenBank/DDBJ databases">
        <title>Hemimetabolous genomes reveal molecular basis of termite eusociality.</title>
        <authorList>
            <person name="Harrison M.C."/>
            <person name="Jongepier E."/>
            <person name="Robertson H.M."/>
            <person name="Arning N."/>
            <person name="Bitard-Feildel T."/>
            <person name="Chao H."/>
            <person name="Childers C.P."/>
            <person name="Dinh H."/>
            <person name="Doddapaneni H."/>
            <person name="Dugan S."/>
            <person name="Gowin J."/>
            <person name="Greiner C."/>
            <person name="Han Y."/>
            <person name="Hu H."/>
            <person name="Hughes D.S.T."/>
            <person name="Huylmans A.-K."/>
            <person name="Kemena C."/>
            <person name="Kremer L.P.M."/>
            <person name="Lee S.L."/>
            <person name="Lopez-Ezquerra A."/>
            <person name="Mallet L."/>
            <person name="Monroy-Kuhn J.M."/>
            <person name="Moser A."/>
            <person name="Murali S.C."/>
            <person name="Muzny D.M."/>
            <person name="Otani S."/>
            <person name="Piulachs M.-D."/>
            <person name="Poelchau M."/>
            <person name="Qu J."/>
            <person name="Schaub F."/>
            <person name="Wada-Katsumata A."/>
            <person name="Worley K.C."/>
            <person name="Xie Q."/>
            <person name="Ylla G."/>
            <person name="Poulsen M."/>
            <person name="Gibbs R.A."/>
            <person name="Schal C."/>
            <person name="Richards S."/>
            <person name="Belles X."/>
            <person name="Korb J."/>
            <person name="Bornberg-Bauer E."/>
        </authorList>
    </citation>
    <scope>NUCLEOTIDE SEQUENCE [LARGE SCALE GENOMIC DNA]</scope>
    <source>
        <tissue evidence="1">Whole body</tissue>
    </source>
</reference>
<sequence length="85" mass="9811">MATPEQKASCVLQFAKHESVICVQRPPCANSIRCWYQRFQTTVCLHKGKSAGLLRVSEESVERVRQSFLRSLKKSVRHASREFEM</sequence>
<dbReference type="InParanoid" id="A0A2J7QGU2"/>
<protein>
    <recommendedName>
        <fullName evidence="3">Mos1 transposase HTH domain-containing protein</fullName>
    </recommendedName>
</protein>
<accession>A0A2J7QGU2</accession>
<comment type="caution">
    <text evidence="1">The sequence shown here is derived from an EMBL/GenBank/DDBJ whole genome shotgun (WGS) entry which is preliminary data.</text>
</comment>
<dbReference type="STRING" id="105785.A0A2J7QGU2"/>
<evidence type="ECO:0000313" key="2">
    <source>
        <dbReference type="Proteomes" id="UP000235965"/>
    </source>
</evidence>
<evidence type="ECO:0008006" key="3">
    <source>
        <dbReference type="Google" id="ProtNLM"/>
    </source>
</evidence>
<gene>
    <name evidence="1" type="ORF">B7P43_G09180</name>
</gene>